<comment type="cofactor">
    <cofactor evidence="7">
        <name>Zn(2+)</name>
        <dbReference type="ChEBI" id="CHEBI:29105"/>
    </cofactor>
    <text evidence="7">Binds 1 zinc ion.</text>
</comment>
<feature type="binding site" evidence="7">
    <location>
        <position position="74"/>
    </location>
    <ligand>
        <name>Zn(2+)</name>
        <dbReference type="ChEBI" id="CHEBI:29105"/>
    </ligand>
</feature>
<keyword evidence="6 7" id="KW-0862">Zinc</keyword>
<dbReference type="PANTHER" id="PTHR38773">
    <property type="entry name" value="PROTEIN SPRT"/>
    <property type="match status" value="1"/>
</dbReference>
<comment type="subcellular location">
    <subcellularLocation>
        <location evidence="1 7">Cytoplasm</location>
    </subcellularLocation>
</comment>
<dbReference type="RefSeq" id="WP_274723616.1">
    <property type="nucleotide sequence ID" value="NZ_JARBFT010000019.1"/>
</dbReference>
<feature type="binding site" evidence="7">
    <location>
        <position position="78"/>
    </location>
    <ligand>
        <name>Zn(2+)</name>
        <dbReference type="ChEBI" id="CHEBI:29105"/>
    </ligand>
</feature>
<dbReference type="HAMAP" id="MF_00746">
    <property type="entry name" value="SprT"/>
    <property type="match status" value="1"/>
</dbReference>
<dbReference type="InterPro" id="IPR006640">
    <property type="entry name" value="SprT-like_domain"/>
</dbReference>
<name>A0ABT5V2R1_9VIBR</name>
<evidence type="ECO:0000256" key="6">
    <source>
        <dbReference type="ARBA" id="ARBA00022833"/>
    </source>
</evidence>
<proteinExistence type="inferred from homology"/>
<comment type="similarity">
    <text evidence="2 7">Belongs to the SprT family.</text>
</comment>
<keyword evidence="9" id="KW-0378">Hydrolase</keyword>
<evidence type="ECO:0000256" key="2">
    <source>
        <dbReference type="ARBA" id="ARBA00006591"/>
    </source>
</evidence>
<gene>
    <name evidence="7" type="primary">sprT</name>
    <name evidence="9" type="ORF">PUN32_13105</name>
</gene>
<evidence type="ECO:0000256" key="3">
    <source>
        <dbReference type="ARBA" id="ARBA00020082"/>
    </source>
</evidence>
<keyword evidence="9" id="KW-0482">Metalloprotease</keyword>
<keyword evidence="10" id="KW-1185">Reference proteome</keyword>
<dbReference type="Pfam" id="PF10263">
    <property type="entry name" value="SprT-like"/>
    <property type="match status" value="1"/>
</dbReference>
<evidence type="ECO:0000256" key="5">
    <source>
        <dbReference type="ARBA" id="ARBA00022723"/>
    </source>
</evidence>
<protein>
    <recommendedName>
        <fullName evidence="3 7">Protein SprT</fullName>
    </recommendedName>
</protein>
<evidence type="ECO:0000256" key="7">
    <source>
        <dbReference type="HAMAP-Rule" id="MF_00746"/>
    </source>
</evidence>
<evidence type="ECO:0000256" key="1">
    <source>
        <dbReference type="ARBA" id="ARBA00004496"/>
    </source>
</evidence>
<dbReference type="GO" id="GO:0008237">
    <property type="term" value="F:metallopeptidase activity"/>
    <property type="evidence" value="ECO:0007669"/>
    <property type="project" value="UniProtKB-KW"/>
</dbReference>
<dbReference type="InterPro" id="IPR023483">
    <property type="entry name" value="Uncharacterised_SprT"/>
</dbReference>
<accession>A0ABT5V2R1</accession>
<evidence type="ECO:0000256" key="4">
    <source>
        <dbReference type="ARBA" id="ARBA00022490"/>
    </source>
</evidence>
<keyword evidence="9" id="KW-0645">Protease</keyword>
<feature type="domain" description="SprT-like" evidence="8">
    <location>
        <begin position="12"/>
        <end position="161"/>
    </location>
</feature>
<dbReference type="PANTHER" id="PTHR38773:SF1">
    <property type="entry name" value="PROTEIN SPRT"/>
    <property type="match status" value="1"/>
</dbReference>
<organism evidence="9 10">
    <name type="scientific">Vibrio chanodichtyis</name>
    <dbReference type="NCBI Taxonomy" id="3027932"/>
    <lineage>
        <taxon>Bacteria</taxon>
        <taxon>Pseudomonadati</taxon>
        <taxon>Pseudomonadota</taxon>
        <taxon>Gammaproteobacteria</taxon>
        <taxon>Vibrionales</taxon>
        <taxon>Vibrionaceae</taxon>
        <taxon>Vibrio</taxon>
    </lineage>
</organism>
<feature type="active site" evidence="7">
    <location>
        <position position="75"/>
    </location>
</feature>
<dbReference type="InterPro" id="IPR035240">
    <property type="entry name" value="SprT_Zn_ribbon"/>
</dbReference>
<sequence length="163" mass="19029">MVSFELHAQAEQKIQQCIATASEALQHPFKIPQLNYRLRGRAAGKAYLQRWEIRLNPVLFAENVTDFLGQVIPHEIAHLITYQLYGRVRPHGTQWQQIMRQVFKLEPSTTHTFSVASVQGNMFNYRCACREYPLTIRRHNKVLRGEATYRCQSCQHTLIYQPS</sequence>
<keyword evidence="4 7" id="KW-0963">Cytoplasm</keyword>
<evidence type="ECO:0000259" key="8">
    <source>
        <dbReference type="SMART" id="SM00731"/>
    </source>
</evidence>
<dbReference type="SMART" id="SM00731">
    <property type="entry name" value="SprT"/>
    <property type="match status" value="1"/>
</dbReference>
<keyword evidence="5 7" id="KW-0479">Metal-binding</keyword>
<reference evidence="9 10" key="1">
    <citation type="submission" date="2023-02" db="EMBL/GenBank/DDBJ databases">
        <title>Vibrio intestini sp. nov., a close relative of Vibrio cholerae isolated from the intestine of Healthy Culter dabryi.</title>
        <authorList>
            <person name="Wu N."/>
        </authorList>
    </citation>
    <scope>NUCLEOTIDE SEQUENCE [LARGE SCALE GENOMIC DNA]</scope>
    <source>
        <strain evidence="9 10">DSL-7</strain>
    </source>
</reference>
<evidence type="ECO:0000313" key="9">
    <source>
        <dbReference type="EMBL" id="MDE1515947.1"/>
    </source>
</evidence>
<dbReference type="NCBIfam" id="NF003421">
    <property type="entry name" value="PRK04860.1"/>
    <property type="match status" value="1"/>
</dbReference>
<dbReference type="Proteomes" id="UP001216189">
    <property type="component" value="Unassembled WGS sequence"/>
</dbReference>
<evidence type="ECO:0000313" key="10">
    <source>
        <dbReference type="Proteomes" id="UP001216189"/>
    </source>
</evidence>
<dbReference type="EMBL" id="JARBFT010000019">
    <property type="protein sequence ID" value="MDE1515947.1"/>
    <property type="molecule type" value="Genomic_DNA"/>
</dbReference>
<dbReference type="Pfam" id="PF17283">
    <property type="entry name" value="Zn_ribbon_SprT"/>
    <property type="match status" value="1"/>
</dbReference>
<comment type="caution">
    <text evidence="9">The sequence shown here is derived from an EMBL/GenBank/DDBJ whole genome shotgun (WGS) entry which is preliminary data.</text>
</comment>